<keyword evidence="13" id="KW-1208">Phospholipid metabolism</keyword>
<keyword evidence="6" id="KW-0444">Lipid biosynthesis</keyword>
<evidence type="ECO:0000256" key="7">
    <source>
        <dbReference type="ARBA" id="ARBA00022679"/>
    </source>
</evidence>
<evidence type="ECO:0000256" key="8">
    <source>
        <dbReference type="ARBA" id="ARBA00022692"/>
    </source>
</evidence>
<dbReference type="GO" id="GO:0003882">
    <property type="term" value="F:CDP-diacylglycerol-serine O-phosphatidyltransferase activity"/>
    <property type="evidence" value="ECO:0007669"/>
    <property type="project" value="UniProtKB-EC"/>
</dbReference>
<dbReference type="InterPro" id="IPR004533">
    <property type="entry name" value="CDP-diaglyc--ser_O-PTrfase"/>
</dbReference>
<dbReference type="EC" id="2.7.8.8" evidence="4"/>
<accession>A0A2J8B460</accession>
<dbReference type="NCBIfam" id="TIGR00473">
    <property type="entry name" value="pssA"/>
    <property type="match status" value="1"/>
</dbReference>
<evidence type="ECO:0000256" key="1">
    <source>
        <dbReference type="ARBA" id="ARBA00000287"/>
    </source>
</evidence>
<dbReference type="Gene3D" id="1.20.120.1760">
    <property type="match status" value="1"/>
</dbReference>
<dbReference type="Pfam" id="PF01066">
    <property type="entry name" value="CDP-OH_P_transf"/>
    <property type="match status" value="1"/>
</dbReference>
<protein>
    <recommendedName>
        <fullName evidence="5">CDP-diacylglycerol--serine O-phosphatidyltransferase</fullName>
        <ecNumber evidence="4">2.7.8.8</ecNumber>
    </recommendedName>
    <alternativeName>
        <fullName evidence="14">Phosphatidylserine synthase</fullName>
    </alternativeName>
</protein>
<feature type="transmembrane region" description="Helical" evidence="16">
    <location>
        <begin position="134"/>
        <end position="157"/>
    </location>
</feature>
<proteinExistence type="inferred from homology"/>
<keyword evidence="12" id="KW-0594">Phospholipid biosynthesis</keyword>
<evidence type="ECO:0000256" key="4">
    <source>
        <dbReference type="ARBA" id="ARBA00013174"/>
    </source>
</evidence>
<evidence type="ECO:0000256" key="6">
    <source>
        <dbReference type="ARBA" id="ARBA00022516"/>
    </source>
</evidence>
<evidence type="ECO:0000256" key="2">
    <source>
        <dbReference type="ARBA" id="ARBA00004127"/>
    </source>
</evidence>
<evidence type="ECO:0000313" key="18">
    <source>
        <dbReference type="Proteomes" id="UP000236394"/>
    </source>
</evidence>
<evidence type="ECO:0000256" key="9">
    <source>
        <dbReference type="ARBA" id="ARBA00022989"/>
    </source>
</evidence>
<dbReference type="OMA" id="ENNGYFA"/>
<keyword evidence="7 15" id="KW-0808">Transferase</keyword>
<dbReference type="InterPro" id="IPR000462">
    <property type="entry name" value="CDP-OH_P_trans"/>
</dbReference>
<keyword evidence="8 16" id="KW-0812">Transmembrane</keyword>
<keyword evidence="10" id="KW-0443">Lipid metabolism</keyword>
<feature type="transmembrane region" description="Helical" evidence="16">
    <location>
        <begin position="33"/>
        <end position="52"/>
    </location>
</feature>
<dbReference type="GO" id="GO:0016020">
    <property type="term" value="C:membrane"/>
    <property type="evidence" value="ECO:0007669"/>
    <property type="project" value="InterPro"/>
</dbReference>
<dbReference type="InterPro" id="IPR043130">
    <property type="entry name" value="CDP-OH_PTrfase_TM_dom"/>
</dbReference>
<keyword evidence="11 16" id="KW-0472">Membrane</keyword>
<dbReference type="Proteomes" id="UP000236394">
    <property type="component" value="Unassembled WGS sequence"/>
</dbReference>
<evidence type="ECO:0000256" key="14">
    <source>
        <dbReference type="ARBA" id="ARBA00032361"/>
    </source>
</evidence>
<evidence type="ECO:0000256" key="10">
    <source>
        <dbReference type="ARBA" id="ARBA00023098"/>
    </source>
</evidence>
<dbReference type="GO" id="GO:0012505">
    <property type="term" value="C:endomembrane system"/>
    <property type="evidence" value="ECO:0007669"/>
    <property type="project" value="UniProtKB-SubCell"/>
</dbReference>
<feature type="transmembrane region" description="Helical" evidence="16">
    <location>
        <begin position="7"/>
        <end position="27"/>
    </location>
</feature>
<evidence type="ECO:0000256" key="16">
    <source>
        <dbReference type="SAM" id="Phobius"/>
    </source>
</evidence>
<name>A0A2J8B460_9FIRM</name>
<organism evidence="17 18">
    <name type="scientific">Mageeibacillus indolicus</name>
    <dbReference type="NCBI Taxonomy" id="884684"/>
    <lineage>
        <taxon>Bacteria</taxon>
        <taxon>Bacillati</taxon>
        <taxon>Bacillota</taxon>
        <taxon>Clostridia</taxon>
        <taxon>Eubacteriales</taxon>
        <taxon>Oscillospiraceae</taxon>
        <taxon>Mageeibacillus</taxon>
    </lineage>
</organism>
<dbReference type="AlphaFoldDB" id="A0A2J8B460"/>
<feature type="transmembrane region" description="Helical" evidence="16">
    <location>
        <begin position="163"/>
        <end position="182"/>
    </location>
</feature>
<sequence>MNLRTHIANILTLTNFTLGVVSILISASSGIGSIPYLWSALLIIIAAFTDRFDGKMARKLNTVSELGKELDSLSDLVSFGVAPAILTWRLYNLTANEGGTLPTIILYLVVLFFPMAGALRLAKFNIQDDRSYFVGIPITLAGGMTALINLLLMVFIGHGQPCSLAVSMLTIIVTAILGVLMISKFKLQKR</sequence>
<dbReference type="PANTHER" id="PTHR14269:SF61">
    <property type="entry name" value="CDP-DIACYLGLYCEROL--SERINE O-PHOSPHATIDYLTRANSFERASE"/>
    <property type="match status" value="1"/>
</dbReference>
<evidence type="ECO:0000256" key="3">
    <source>
        <dbReference type="ARBA" id="ARBA00010441"/>
    </source>
</evidence>
<dbReference type="EMBL" id="NBZD01000001">
    <property type="protein sequence ID" value="PNH19568.1"/>
    <property type="molecule type" value="Genomic_DNA"/>
</dbReference>
<reference evidence="18" key="1">
    <citation type="submission" date="2017-04" db="EMBL/GenBank/DDBJ databases">
        <authorList>
            <person name="Bumgarner R.E."/>
            <person name="Fredricks D.N."/>
            <person name="Srinivasan S."/>
        </authorList>
    </citation>
    <scope>NUCLEOTIDE SEQUENCE [LARGE SCALE GENOMIC DNA]</scope>
    <source>
        <strain evidence="18">KA00405</strain>
    </source>
</reference>
<dbReference type="RefSeq" id="WP_012993539.1">
    <property type="nucleotide sequence ID" value="NZ_NBZD01000001.1"/>
</dbReference>
<comment type="subcellular location">
    <subcellularLocation>
        <location evidence="2">Endomembrane system</location>
        <topology evidence="2">Multi-pass membrane protein</topology>
    </subcellularLocation>
</comment>
<dbReference type="InterPro" id="IPR050324">
    <property type="entry name" value="CDP-alcohol_PTase-I"/>
</dbReference>
<evidence type="ECO:0000313" key="17">
    <source>
        <dbReference type="EMBL" id="PNH19568.1"/>
    </source>
</evidence>
<keyword evidence="9 16" id="KW-1133">Transmembrane helix</keyword>
<feature type="transmembrane region" description="Helical" evidence="16">
    <location>
        <begin position="103"/>
        <end position="122"/>
    </location>
</feature>
<comment type="catalytic activity">
    <reaction evidence="1">
        <text>a CDP-1,2-diacyl-sn-glycerol + L-serine = a 1,2-diacyl-sn-glycero-3-phospho-L-serine + CMP + H(+)</text>
        <dbReference type="Rhea" id="RHEA:16913"/>
        <dbReference type="ChEBI" id="CHEBI:15378"/>
        <dbReference type="ChEBI" id="CHEBI:33384"/>
        <dbReference type="ChEBI" id="CHEBI:57262"/>
        <dbReference type="ChEBI" id="CHEBI:58332"/>
        <dbReference type="ChEBI" id="CHEBI:60377"/>
        <dbReference type="EC" id="2.7.8.8"/>
    </reaction>
</comment>
<evidence type="ECO:0000256" key="12">
    <source>
        <dbReference type="ARBA" id="ARBA00023209"/>
    </source>
</evidence>
<evidence type="ECO:0000256" key="15">
    <source>
        <dbReference type="RuleBase" id="RU003750"/>
    </source>
</evidence>
<comment type="caution">
    <text evidence="17">The sequence shown here is derived from an EMBL/GenBank/DDBJ whole genome shotgun (WGS) entry which is preliminary data.</text>
</comment>
<dbReference type="InterPro" id="IPR048254">
    <property type="entry name" value="CDP_ALCOHOL_P_TRANSF_CS"/>
</dbReference>
<dbReference type="PROSITE" id="PS00379">
    <property type="entry name" value="CDP_ALCOHOL_P_TRANSF"/>
    <property type="match status" value="1"/>
</dbReference>
<dbReference type="GO" id="GO:0008654">
    <property type="term" value="P:phospholipid biosynthetic process"/>
    <property type="evidence" value="ECO:0007669"/>
    <property type="project" value="UniProtKB-KW"/>
</dbReference>
<evidence type="ECO:0000256" key="13">
    <source>
        <dbReference type="ARBA" id="ARBA00023264"/>
    </source>
</evidence>
<dbReference type="PANTHER" id="PTHR14269">
    <property type="entry name" value="CDP-DIACYLGLYCEROL--GLYCEROL-3-PHOSPHATE 3-PHOSPHATIDYLTRANSFERASE-RELATED"/>
    <property type="match status" value="1"/>
</dbReference>
<comment type="similarity">
    <text evidence="3 15">Belongs to the CDP-alcohol phosphatidyltransferase class-I family.</text>
</comment>
<evidence type="ECO:0000256" key="11">
    <source>
        <dbReference type="ARBA" id="ARBA00023136"/>
    </source>
</evidence>
<evidence type="ECO:0000256" key="5">
    <source>
        <dbReference type="ARBA" id="ARBA00017171"/>
    </source>
</evidence>
<gene>
    <name evidence="17" type="ORF">B7R76_01395</name>
</gene>